<dbReference type="EMBL" id="BDGJ01000043">
    <property type="protein sequence ID" value="GAW92045.1"/>
    <property type="molecule type" value="Genomic_DNA"/>
</dbReference>
<evidence type="ECO:0000313" key="1">
    <source>
        <dbReference type="EMBL" id="GAW92045.1"/>
    </source>
</evidence>
<gene>
    <name evidence="1" type="ORF">KKC1_12050</name>
</gene>
<reference evidence="2" key="1">
    <citation type="journal article" date="2017" name="Appl. Environ. Microbiol.">
        <title>Genomic analysis of Calderihabitans maritimus KKC1, a thermophilic hydrogenogenic carboxydotrophic bacterium isolated from marine sediment.</title>
        <authorList>
            <person name="Omae K."/>
            <person name="Yoneda Y."/>
            <person name="Fukuyama Y."/>
            <person name="Yoshida T."/>
            <person name="Sako Y."/>
        </authorList>
    </citation>
    <scope>NUCLEOTIDE SEQUENCE [LARGE SCALE GENOMIC DNA]</scope>
    <source>
        <strain evidence="2">KKC1</strain>
    </source>
</reference>
<dbReference type="Proteomes" id="UP000197032">
    <property type="component" value="Unassembled WGS sequence"/>
</dbReference>
<dbReference type="RefSeq" id="WP_272946656.1">
    <property type="nucleotide sequence ID" value="NZ_BDGJ01000043.1"/>
</dbReference>
<dbReference type="AlphaFoldDB" id="A0A1Z5HRU7"/>
<protein>
    <submittedName>
        <fullName evidence="1">Uncharacterized protein</fullName>
    </submittedName>
</protein>
<keyword evidence="2" id="KW-1185">Reference proteome</keyword>
<accession>A0A1Z5HRU7</accession>
<sequence length="42" mass="4833">MIFGILFIAGLALSLIYYLYRQSVDEGINMFPVNDIAKEKHK</sequence>
<organism evidence="1 2">
    <name type="scientific">Calderihabitans maritimus</name>
    <dbReference type="NCBI Taxonomy" id="1246530"/>
    <lineage>
        <taxon>Bacteria</taxon>
        <taxon>Bacillati</taxon>
        <taxon>Bacillota</taxon>
        <taxon>Clostridia</taxon>
        <taxon>Neomoorellales</taxon>
        <taxon>Calderihabitantaceae</taxon>
        <taxon>Calderihabitans</taxon>
    </lineage>
</organism>
<comment type="caution">
    <text evidence="1">The sequence shown here is derived from an EMBL/GenBank/DDBJ whole genome shotgun (WGS) entry which is preliminary data.</text>
</comment>
<evidence type="ECO:0000313" key="2">
    <source>
        <dbReference type="Proteomes" id="UP000197032"/>
    </source>
</evidence>
<name>A0A1Z5HRU7_9FIRM</name>
<proteinExistence type="predicted"/>